<sequence>MNSLVVLLAFAALCAGVPVPEDIPRDNSHYVEGVSRFLWMPDDQGELHLVDLEDKGDVAAFQDARNGNDNEYWLFTRQNRNNRQLIRHNDNNSVRNSHYRGNRGLVVIVHGWNSNGNSPVNVMVRDAFLHVMDVNVIVVDWNRWANRDYGTASGSVAGIGNHVGDFVNWLVGSHGGNWNNVHLVGFSLGAHVVGNAGRRVGGRPARVTGLDPAGPNFRGSNVRLQRNAGRYVEVIHTEGTVTGIMNPSGHTDFYPNGGRHPQPGCGSVRVDCSHGRAYEFFAASVRYNRFEGRRCNDIRQAENVNCSGGGLRMGNRYFNKNGPHGLYAMRTGANWPF</sequence>
<accession>A0ABD0TPT1</accession>
<dbReference type="PANTHER" id="PTHR11610">
    <property type="entry name" value="LIPASE"/>
    <property type="match status" value="1"/>
</dbReference>
<evidence type="ECO:0000256" key="1">
    <source>
        <dbReference type="ARBA" id="ARBA00004613"/>
    </source>
</evidence>
<dbReference type="InterPro" id="IPR000734">
    <property type="entry name" value="TAG_lipase"/>
</dbReference>
<dbReference type="GO" id="GO:0005576">
    <property type="term" value="C:extracellular region"/>
    <property type="evidence" value="ECO:0007669"/>
    <property type="project" value="UniProtKB-SubCell"/>
</dbReference>
<feature type="signal peptide" evidence="5">
    <location>
        <begin position="1"/>
        <end position="16"/>
    </location>
</feature>
<comment type="similarity">
    <text evidence="2 4">Belongs to the AB hydrolase superfamily. Lipase family.</text>
</comment>
<evidence type="ECO:0000313" key="7">
    <source>
        <dbReference type="EMBL" id="KAL0851373.1"/>
    </source>
</evidence>
<dbReference type="SUPFAM" id="SSF53474">
    <property type="entry name" value="alpha/beta-Hydrolases"/>
    <property type="match status" value="1"/>
</dbReference>
<proteinExistence type="inferred from homology"/>
<dbReference type="Gene3D" id="3.40.50.1820">
    <property type="entry name" value="alpha/beta hydrolase"/>
    <property type="match status" value="1"/>
</dbReference>
<evidence type="ECO:0000259" key="6">
    <source>
        <dbReference type="Pfam" id="PF00151"/>
    </source>
</evidence>
<feature type="domain" description="Lipase" evidence="6">
    <location>
        <begin position="64"/>
        <end position="307"/>
    </location>
</feature>
<organism evidence="7 8">
    <name type="scientific">Loxostege sticticalis</name>
    <name type="common">Beet webworm moth</name>
    <dbReference type="NCBI Taxonomy" id="481309"/>
    <lineage>
        <taxon>Eukaryota</taxon>
        <taxon>Metazoa</taxon>
        <taxon>Ecdysozoa</taxon>
        <taxon>Arthropoda</taxon>
        <taxon>Hexapoda</taxon>
        <taxon>Insecta</taxon>
        <taxon>Pterygota</taxon>
        <taxon>Neoptera</taxon>
        <taxon>Endopterygota</taxon>
        <taxon>Lepidoptera</taxon>
        <taxon>Glossata</taxon>
        <taxon>Ditrysia</taxon>
        <taxon>Pyraloidea</taxon>
        <taxon>Crambidae</taxon>
        <taxon>Pyraustinae</taxon>
        <taxon>Loxostege</taxon>
    </lineage>
</organism>
<evidence type="ECO:0000256" key="4">
    <source>
        <dbReference type="RuleBase" id="RU004262"/>
    </source>
</evidence>
<dbReference type="CDD" id="cd00707">
    <property type="entry name" value="Pancreat_lipase_like"/>
    <property type="match status" value="1"/>
</dbReference>
<protein>
    <recommendedName>
        <fullName evidence="6">Lipase domain-containing protein</fullName>
    </recommendedName>
</protein>
<dbReference type="InterPro" id="IPR033906">
    <property type="entry name" value="Lipase_N"/>
</dbReference>
<dbReference type="EMBL" id="JBEDNZ010000002">
    <property type="protein sequence ID" value="KAL0851373.1"/>
    <property type="molecule type" value="Genomic_DNA"/>
</dbReference>
<dbReference type="InterPro" id="IPR013818">
    <property type="entry name" value="Lipase"/>
</dbReference>
<evidence type="ECO:0000256" key="5">
    <source>
        <dbReference type="SAM" id="SignalP"/>
    </source>
</evidence>
<evidence type="ECO:0000256" key="2">
    <source>
        <dbReference type="ARBA" id="ARBA00010701"/>
    </source>
</evidence>
<dbReference type="AlphaFoldDB" id="A0ABD0TPT1"/>
<dbReference type="Proteomes" id="UP001549921">
    <property type="component" value="Unassembled WGS sequence"/>
</dbReference>
<dbReference type="Pfam" id="PF00151">
    <property type="entry name" value="Lipase"/>
    <property type="match status" value="1"/>
</dbReference>
<dbReference type="PANTHER" id="PTHR11610:SF173">
    <property type="entry name" value="LIPASE DOMAIN-CONTAINING PROTEIN-RELATED"/>
    <property type="match status" value="1"/>
</dbReference>
<comment type="subcellular location">
    <subcellularLocation>
        <location evidence="1">Secreted</location>
    </subcellularLocation>
</comment>
<feature type="chain" id="PRO_5044848432" description="Lipase domain-containing protein" evidence="5">
    <location>
        <begin position="17"/>
        <end position="337"/>
    </location>
</feature>
<comment type="caution">
    <text evidence="7">The sequence shown here is derived from an EMBL/GenBank/DDBJ whole genome shotgun (WGS) entry which is preliminary data.</text>
</comment>
<keyword evidence="5" id="KW-0732">Signal</keyword>
<evidence type="ECO:0000256" key="3">
    <source>
        <dbReference type="ARBA" id="ARBA00022525"/>
    </source>
</evidence>
<gene>
    <name evidence="7" type="ORF">ABMA28_007189</name>
</gene>
<evidence type="ECO:0000313" key="8">
    <source>
        <dbReference type="Proteomes" id="UP001549921"/>
    </source>
</evidence>
<reference evidence="7 8" key="1">
    <citation type="submission" date="2024-06" db="EMBL/GenBank/DDBJ databases">
        <title>A chromosome-level genome assembly of beet webworm, Loxostege sticticalis.</title>
        <authorList>
            <person name="Zhang Y."/>
        </authorList>
    </citation>
    <scope>NUCLEOTIDE SEQUENCE [LARGE SCALE GENOMIC DNA]</scope>
    <source>
        <strain evidence="7">AQ028</strain>
        <tissue evidence="7">Male pupae</tissue>
    </source>
</reference>
<keyword evidence="3" id="KW-0964">Secreted</keyword>
<dbReference type="InterPro" id="IPR029058">
    <property type="entry name" value="AB_hydrolase_fold"/>
</dbReference>
<dbReference type="PRINTS" id="PR00821">
    <property type="entry name" value="TAGLIPASE"/>
</dbReference>
<name>A0ABD0TPT1_LOXSC</name>